<protein>
    <recommendedName>
        <fullName evidence="1">DUF1559 domain-containing protein</fullName>
    </recommendedName>
</protein>
<evidence type="ECO:0000313" key="2">
    <source>
        <dbReference type="EMBL" id="ASV72819.1"/>
    </source>
</evidence>
<dbReference type="InterPro" id="IPR012902">
    <property type="entry name" value="N_methyl_site"/>
</dbReference>
<accession>A0A286RA36</accession>
<dbReference type="Proteomes" id="UP000215086">
    <property type="component" value="Chromosome"/>
</dbReference>
<dbReference type="Pfam" id="PF07963">
    <property type="entry name" value="N_methyl"/>
    <property type="match status" value="1"/>
</dbReference>
<feature type="domain" description="DUF1559" evidence="1">
    <location>
        <begin position="34"/>
        <end position="328"/>
    </location>
</feature>
<dbReference type="InterPro" id="IPR011453">
    <property type="entry name" value="DUF1559"/>
</dbReference>
<dbReference type="RefSeq" id="WP_095413633.1">
    <property type="nucleotide sequence ID" value="NZ_CP018477.1"/>
</dbReference>
<keyword evidence="3" id="KW-1185">Reference proteome</keyword>
<evidence type="ECO:0000259" key="1">
    <source>
        <dbReference type="Pfam" id="PF07596"/>
    </source>
</evidence>
<sequence length="345" mass="38505">MKTLGKPRGFTLVELLVVIAIIGLLIALLLPAVQAAREAARRMSCTNNLKQIVLALHNFHDSRREFPVGSPKKVCKGYEQIPDWQYRWGPLAMLTPYMEQYNIYQRLNLDVPLYGHTGVYNGPGVGVHPDNVEPVKQDVSFFYCPSDRRRRVQPEFGATNYLGNWGRGAPTSSGTAIFDGDGLFLQDRATNFADFTDGTSNTAAFSETVLTDESISYSGGVVLTPQNKDQVIVGESSRSDPFLTVEWCTRYGQPVASQPSRGLRWVDGFVLYGAYYHWWEPNSRIPDCAKWSPLRSLWQMARSRHPGGVNVAMVDGSVRFVSQTIDLETWRALGSRDGGETPGQF</sequence>
<dbReference type="OrthoDB" id="258404at2"/>
<dbReference type="InterPro" id="IPR045584">
    <property type="entry name" value="Pilin-like"/>
</dbReference>
<dbReference type="PANTHER" id="PTHR30093:SF2">
    <property type="entry name" value="TYPE II SECRETION SYSTEM PROTEIN H"/>
    <property type="match status" value="1"/>
</dbReference>
<proteinExistence type="predicted"/>
<dbReference type="PROSITE" id="PS00409">
    <property type="entry name" value="PROKAR_NTER_METHYL"/>
    <property type="match status" value="1"/>
</dbReference>
<name>A0A286RA36_9BACT</name>
<dbReference type="NCBIfam" id="TIGR04294">
    <property type="entry name" value="pre_pil_HX9DG"/>
    <property type="match status" value="1"/>
</dbReference>
<dbReference type="PANTHER" id="PTHR30093">
    <property type="entry name" value="GENERAL SECRETION PATHWAY PROTEIN G"/>
    <property type="match status" value="1"/>
</dbReference>
<dbReference type="NCBIfam" id="TIGR02532">
    <property type="entry name" value="IV_pilin_GFxxxE"/>
    <property type="match status" value="1"/>
</dbReference>
<dbReference type="Pfam" id="PF07596">
    <property type="entry name" value="SBP_bac_10"/>
    <property type="match status" value="1"/>
</dbReference>
<organism evidence="2 3">
    <name type="scientific">Thermogutta terrifontis</name>
    <dbReference type="NCBI Taxonomy" id="1331910"/>
    <lineage>
        <taxon>Bacteria</taxon>
        <taxon>Pseudomonadati</taxon>
        <taxon>Planctomycetota</taxon>
        <taxon>Planctomycetia</taxon>
        <taxon>Pirellulales</taxon>
        <taxon>Thermoguttaceae</taxon>
        <taxon>Thermogutta</taxon>
    </lineage>
</organism>
<gene>
    <name evidence="2" type="ORF">THTE_0217</name>
</gene>
<reference evidence="2 3" key="1">
    <citation type="journal article" name="Front. Microbiol.">
        <title>Sugar Metabolism of the First Thermophilic Planctomycete Thermogutta terrifontis: Comparative Genomic and Transcriptomic Approaches.</title>
        <authorList>
            <person name="Elcheninov A.G."/>
            <person name="Menzel P."/>
            <person name="Gudbergsdottir S.R."/>
            <person name="Slesarev A.I."/>
            <person name="Kadnikov V.V."/>
            <person name="Krogh A."/>
            <person name="Bonch-Osmolovskaya E.A."/>
            <person name="Peng X."/>
            <person name="Kublanov I.V."/>
        </authorList>
    </citation>
    <scope>NUCLEOTIDE SEQUENCE [LARGE SCALE GENOMIC DNA]</scope>
    <source>
        <strain evidence="2 3">R1</strain>
    </source>
</reference>
<evidence type="ECO:0000313" key="3">
    <source>
        <dbReference type="Proteomes" id="UP000215086"/>
    </source>
</evidence>
<dbReference type="SUPFAM" id="SSF54523">
    <property type="entry name" value="Pili subunits"/>
    <property type="match status" value="1"/>
</dbReference>
<dbReference type="AlphaFoldDB" id="A0A286RA36"/>
<dbReference type="KEGG" id="ttf:THTE_0217"/>
<dbReference type="InterPro" id="IPR027558">
    <property type="entry name" value="Pre_pil_HX9DG_C"/>
</dbReference>
<dbReference type="EMBL" id="CP018477">
    <property type="protein sequence ID" value="ASV72819.1"/>
    <property type="molecule type" value="Genomic_DNA"/>
</dbReference>
<dbReference type="Gene3D" id="3.30.700.10">
    <property type="entry name" value="Glycoprotein, Type 4 Pilin"/>
    <property type="match status" value="1"/>
</dbReference>